<evidence type="ECO:0000313" key="4">
    <source>
        <dbReference type="Proteomes" id="UP001142610"/>
    </source>
</evidence>
<feature type="region of interest" description="Disordered" evidence="1">
    <location>
        <begin position="100"/>
        <end position="120"/>
    </location>
</feature>
<keyword evidence="2" id="KW-0732">Signal</keyword>
<keyword evidence="4" id="KW-1185">Reference proteome</keyword>
<dbReference type="PANTHER" id="PTHR38477:SF1">
    <property type="entry name" value="MUREIN L,D-TRANSPEPTIDASE CATALYTIC DOMAIN FAMILY PROTEIN"/>
    <property type="match status" value="1"/>
</dbReference>
<dbReference type="PANTHER" id="PTHR38477">
    <property type="entry name" value="HYPOTHETICAL EXPORTED PROTEIN"/>
    <property type="match status" value="1"/>
</dbReference>
<dbReference type="RefSeq" id="WP_256618231.1">
    <property type="nucleotide sequence ID" value="NZ_JANIBC010000001.1"/>
</dbReference>
<name>A0A9X2RJ88_9PROT</name>
<sequence length="208" mass="22337">MFKRFAAPLAALLAISLSTAEAGSASVSTTAAAELHLQGAGLSRLVLAEALAAYAENSDRIANQRYIGVIDYSRHSSEPRFWLYDMETGETDVLLVAHGRNSDPSHSGVPTTFSNEPGSRMTSLGAYVTAETYHGKHGYSLRLDGLSDSNSRARERAIVIHGADYVARGRHLGRSWGCPALERGVSEEVIDKIKDGAFLYIHGTASQA</sequence>
<dbReference type="Proteomes" id="UP001142610">
    <property type="component" value="Unassembled WGS sequence"/>
</dbReference>
<evidence type="ECO:0000313" key="3">
    <source>
        <dbReference type="EMBL" id="MCQ8184428.1"/>
    </source>
</evidence>
<protein>
    <submittedName>
        <fullName evidence="3">Murein L,D-transpeptidase catalytic domain family protein</fullName>
    </submittedName>
</protein>
<proteinExistence type="predicted"/>
<evidence type="ECO:0000256" key="1">
    <source>
        <dbReference type="SAM" id="MobiDB-lite"/>
    </source>
</evidence>
<dbReference type="Pfam" id="PF13645">
    <property type="entry name" value="YkuD_2"/>
    <property type="match status" value="1"/>
</dbReference>
<comment type="caution">
    <text evidence="3">The sequence shown here is derived from an EMBL/GenBank/DDBJ whole genome shotgun (WGS) entry which is preliminary data.</text>
</comment>
<feature type="chain" id="PRO_5040877906" evidence="2">
    <location>
        <begin position="23"/>
        <end position="208"/>
    </location>
</feature>
<reference evidence="3" key="1">
    <citation type="submission" date="2022-07" db="EMBL/GenBank/DDBJ databases">
        <title>Parvularcula maris sp. nov., an algicidal bacterium isolated from seawater.</title>
        <authorList>
            <person name="Li F."/>
        </authorList>
    </citation>
    <scope>NUCLEOTIDE SEQUENCE</scope>
    <source>
        <strain evidence="3">BGMRC 0090</strain>
    </source>
</reference>
<dbReference type="InterPro" id="IPR032676">
    <property type="entry name" value="YkuD_2"/>
</dbReference>
<gene>
    <name evidence="3" type="ORF">NOG11_03425</name>
</gene>
<organism evidence="3 4">
    <name type="scientific">Parvularcula maris</name>
    <dbReference type="NCBI Taxonomy" id="2965077"/>
    <lineage>
        <taxon>Bacteria</taxon>
        <taxon>Pseudomonadati</taxon>
        <taxon>Pseudomonadota</taxon>
        <taxon>Alphaproteobacteria</taxon>
        <taxon>Parvularculales</taxon>
        <taxon>Parvularculaceae</taxon>
        <taxon>Parvularcula</taxon>
    </lineage>
</organism>
<dbReference type="EMBL" id="JANIBC010000001">
    <property type="protein sequence ID" value="MCQ8184428.1"/>
    <property type="molecule type" value="Genomic_DNA"/>
</dbReference>
<dbReference type="AlphaFoldDB" id="A0A9X2RJ88"/>
<feature type="compositionally biased region" description="Polar residues" evidence="1">
    <location>
        <begin position="102"/>
        <end position="120"/>
    </location>
</feature>
<feature type="signal peptide" evidence="2">
    <location>
        <begin position="1"/>
        <end position="22"/>
    </location>
</feature>
<accession>A0A9X2RJ88</accession>
<evidence type="ECO:0000256" key="2">
    <source>
        <dbReference type="SAM" id="SignalP"/>
    </source>
</evidence>